<keyword evidence="3" id="KW-1185">Reference proteome</keyword>
<evidence type="ECO:0000256" key="1">
    <source>
        <dbReference type="SAM" id="MobiDB-lite"/>
    </source>
</evidence>
<protein>
    <submittedName>
        <fullName evidence="2">Uncharacterized protein</fullName>
    </submittedName>
</protein>
<proteinExistence type="predicted"/>
<evidence type="ECO:0000313" key="3">
    <source>
        <dbReference type="Proteomes" id="UP001597045"/>
    </source>
</evidence>
<comment type="caution">
    <text evidence="2">The sequence shown here is derived from an EMBL/GenBank/DDBJ whole genome shotgun (WGS) entry which is preliminary data.</text>
</comment>
<dbReference type="Proteomes" id="UP001597045">
    <property type="component" value="Unassembled WGS sequence"/>
</dbReference>
<feature type="compositionally biased region" description="Pro residues" evidence="1">
    <location>
        <begin position="10"/>
        <end position="23"/>
    </location>
</feature>
<reference evidence="3" key="1">
    <citation type="journal article" date="2019" name="Int. J. Syst. Evol. Microbiol.">
        <title>The Global Catalogue of Microorganisms (GCM) 10K type strain sequencing project: providing services to taxonomists for standard genome sequencing and annotation.</title>
        <authorList>
            <consortium name="The Broad Institute Genomics Platform"/>
            <consortium name="The Broad Institute Genome Sequencing Center for Infectious Disease"/>
            <person name="Wu L."/>
            <person name="Ma J."/>
        </authorList>
    </citation>
    <scope>NUCLEOTIDE SEQUENCE [LARGE SCALE GENOMIC DNA]</scope>
    <source>
        <strain evidence="3">JCM 31486</strain>
    </source>
</reference>
<organism evidence="2 3">
    <name type="scientific">Kibdelosporangium lantanae</name>
    <dbReference type="NCBI Taxonomy" id="1497396"/>
    <lineage>
        <taxon>Bacteria</taxon>
        <taxon>Bacillati</taxon>
        <taxon>Actinomycetota</taxon>
        <taxon>Actinomycetes</taxon>
        <taxon>Pseudonocardiales</taxon>
        <taxon>Pseudonocardiaceae</taxon>
        <taxon>Kibdelosporangium</taxon>
    </lineage>
</organism>
<name>A0ABW3MDP1_9PSEU</name>
<gene>
    <name evidence="2" type="ORF">ACFQ1S_22585</name>
</gene>
<evidence type="ECO:0000313" key="2">
    <source>
        <dbReference type="EMBL" id="MFD1048127.1"/>
    </source>
</evidence>
<feature type="region of interest" description="Disordered" evidence="1">
    <location>
        <begin position="1"/>
        <end position="28"/>
    </location>
</feature>
<feature type="non-terminal residue" evidence="2">
    <location>
        <position position="1"/>
    </location>
</feature>
<sequence>SASPASPTSSPSPPPGEATPPTRPTLGANGVTWLTRAYDNAIHLAGSHHSLGVWLLGRRAGPGSSPSSTTRTRS</sequence>
<dbReference type="EMBL" id="JBHTIS010001416">
    <property type="protein sequence ID" value="MFD1048127.1"/>
    <property type="molecule type" value="Genomic_DNA"/>
</dbReference>
<accession>A0ABW3MDP1</accession>